<dbReference type="Proteomes" id="UP000277424">
    <property type="component" value="Unassembled WGS sequence"/>
</dbReference>
<dbReference type="InterPro" id="IPR012373">
    <property type="entry name" value="Ferrdict_sens_TM"/>
</dbReference>
<evidence type="ECO:0000313" key="3">
    <source>
        <dbReference type="EMBL" id="RKQ73495.1"/>
    </source>
</evidence>
<feature type="domain" description="FecR N-terminal" evidence="2">
    <location>
        <begin position="15"/>
        <end position="55"/>
    </location>
</feature>
<reference evidence="3 4" key="1">
    <citation type="submission" date="2018-10" db="EMBL/GenBank/DDBJ databases">
        <title>Comparative analysis of microorganisms from saline springs in Andes Mountain Range, Colombia.</title>
        <authorList>
            <person name="Rubin E."/>
        </authorList>
    </citation>
    <scope>NUCLEOTIDE SEQUENCE [LARGE SCALE GENOMIC DNA]</scope>
    <source>
        <strain evidence="3 4">USBA 36</strain>
    </source>
</reference>
<dbReference type="Gene3D" id="3.55.50.30">
    <property type="match status" value="1"/>
</dbReference>
<protein>
    <submittedName>
        <fullName evidence="3">Transmembrane sensor</fullName>
    </submittedName>
</protein>
<proteinExistence type="predicted"/>
<dbReference type="InterPro" id="IPR006860">
    <property type="entry name" value="FecR"/>
</dbReference>
<dbReference type="PIRSF" id="PIRSF018266">
    <property type="entry name" value="FecR"/>
    <property type="match status" value="1"/>
</dbReference>
<name>A0A420WRH5_9PROT</name>
<dbReference type="OrthoDB" id="1098280at2"/>
<evidence type="ECO:0000313" key="4">
    <source>
        <dbReference type="Proteomes" id="UP000277424"/>
    </source>
</evidence>
<keyword evidence="3" id="KW-0472">Membrane</keyword>
<dbReference type="PANTHER" id="PTHR30273">
    <property type="entry name" value="PERIPLASMIC SIGNAL SENSOR AND SIGMA FACTOR ACTIVATOR FECR-RELATED"/>
    <property type="match status" value="1"/>
</dbReference>
<feature type="domain" description="FecR protein" evidence="1">
    <location>
        <begin position="108"/>
        <end position="199"/>
    </location>
</feature>
<dbReference type="RefSeq" id="WP_121218416.1">
    <property type="nucleotide sequence ID" value="NZ_RBIG01000001.1"/>
</dbReference>
<dbReference type="InterPro" id="IPR032623">
    <property type="entry name" value="FecR_N"/>
</dbReference>
<keyword evidence="3" id="KW-0812">Transmembrane</keyword>
<dbReference type="EMBL" id="RBIG01000001">
    <property type="protein sequence ID" value="RKQ73495.1"/>
    <property type="molecule type" value="Genomic_DNA"/>
</dbReference>
<dbReference type="AlphaFoldDB" id="A0A420WRH5"/>
<dbReference type="Gene3D" id="2.60.120.1440">
    <property type="match status" value="1"/>
</dbReference>
<sequence length="315" mass="33437">MSFQPTDPRPDSTADAAHGWVVRLASGEMTQAEMASLRDWLDLDASHRAAFEEARVTWQMAAGLRQDFAAVPQPARSRQFTRWAAGIAAAALVALALFADPLTALRADASTAVGEQRRLVLDDGSIVHLNTDSALAVRFSAAERRIELLRGEAFFEVAPNPTRPFMVAARDGTARAVGTAFSVREASDHVAVAVTEGKVSVTAPAQGANSILLGPGGQARYSTGPAAKVARAIAPENVAAWRDGRIIFDGLPFDEAVAELDRYLPGAIVIARALPAARPVSGVFATDALEGAIAALAETQGLRVFRITRYLTILR</sequence>
<dbReference type="Pfam" id="PF04773">
    <property type="entry name" value="FecR"/>
    <property type="match status" value="1"/>
</dbReference>
<gene>
    <name evidence="3" type="ORF">BCL74_1284</name>
</gene>
<dbReference type="Pfam" id="PF16220">
    <property type="entry name" value="DUF4880"/>
    <property type="match status" value="1"/>
</dbReference>
<evidence type="ECO:0000259" key="2">
    <source>
        <dbReference type="Pfam" id="PF16220"/>
    </source>
</evidence>
<comment type="caution">
    <text evidence="3">The sequence shown here is derived from an EMBL/GenBank/DDBJ whole genome shotgun (WGS) entry which is preliminary data.</text>
</comment>
<organism evidence="3 4">
    <name type="scientific">Oceanibaculum indicum</name>
    <dbReference type="NCBI Taxonomy" id="526216"/>
    <lineage>
        <taxon>Bacteria</taxon>
        <taxon>Pseudomonadati</taxon>
        <taxon>Pseudomonadota</taxon>
        <taxon>Alphaproteobacteria</taxon>
        <taxon>Rhodospirillales</taxon>
        <taxon>Oceanibaculaceae</taxon>
        <taxon>Oceanibaculum</taxon>
    </lineage>
</organism>
<dbReference type="PANTHER" id="PTHR30273:SF2">
    <property type="entry name" value="PROTEIN FECR"/>
    <property type="match status" value="1"/>
</dbReference>
<evidence type="ECO:0000259" key="1">
    <source>
        <dbReference type="Pfam" id="PF04773"/>
    </source>
</evidence>
<dbReference type="GO" id="GO:0016989">
    <property type="term" value="F:sigma factor antagonist activity"/>
    <property type="evidence" value="ECO:0007669"/>
    <property type="project" value="TreeGrafter"/>
</dbReference>
<accession>A0A420WRH5</accession>